<accession>A0ABT8N362</accession>
<comment type="caution">
    <text evidence="3">The sequence shown here is derived from an EMBL/GenBank/DDBJ whole genome shotgun (WGS) entry which is preliminary data.</text>
</comment>
<keyword evidence="1" id="KW-0812">Transmembrane</keyword>
<evidence type="ECO:0000313" key="4">
    <source>
        <dbReference type="Proteomes" id="UP001172055"/>
    </source>
</evidence>
<evidence type="ECO:0000256" key="1">
    <source>
        <dbReference type="SAM" id="Phobius"/>
    </source>
</evidence>
<evidence type="ECO:0000259" key="2">
    <source>
        <dbReference type="Pfam" id="PF02517"/>
    </source>
</evidence>
<feature type="transmembrane region" description="Helical" evidence="1">
    <location>
        <begin position="186"/>
        <end position="209"/>
    </location>
</feature>
<keyword evidence="3" id="KW-0482">Metalloprotease</keyword>
<dbReference type="Pfam" id="PF02517">
    <property type="entry name" value="Rce1-like"/>
    <property type="match status" value="1"/>
</dbReference>
<sequence length="263" mass="29152">MKNKKFWKSFFALFIFGLVGIIFLIPSLFPLVEEQLKSMQNPPDIPLPLLVGLSLINPLILLAVAVLVGLSTAPKTGLVSYLHLWINKQWKGTNVESFKKAIPAGIFSGIAVAAILFVLELIFQPYLPESLQTTAESRSLGMTISGIAYGGITEELLLRWGMMSLLVWGFWKLFQRSRTTPSAAIFWISIVISSLLFALGHLGATALLAPLTTVVLVRMFLLNGIAGLVFGWLYWRKGLEISMISHAFVHITTTVLVSVWFLF</sequence>
<evidence type="ECO:0000313" key="3">
    <source>
        <dbReference type="EMBL" id="MDN7242327.1"/>
    </source>
</evidence>
<organism evidence="3 4">
    <name type="scientific">Planococcus shixiaomingii</name>
    <dbReference type="NCBI Taxonomy" id="3058393"/>
    <lineage>
        <taxon>Bacteria</taxon>
        <taxon>Bacillati</taxon>
        <taxon>Bacillota</taxon>
        <taxon>Bacilli</taxon>
        <taxon>Bacillales</taxon>
        <taxon>Caryophanaceae</taxon>
        <taxon>Planococcus</taxon>
    </lineage>
</organism>
<keyword evidence="1" id="KW-1133">Transmembrane helix</keyword>
<dbReference type="GO" id="GO:0008237">
    <property type="term" value="F:metallopeptidase activity"/>
    <property type="evidence" value="ECO:0007669"/>
    <property type="project" value="UniProtKB-KW"/>
</dbReference>
<feature type="transmembrane region" description="Helical" evidence="1">
    <location>
        <begin position="157"/>
        <end position="174"/>
    </location>
</feature>
<reference evidence="3 4" key="1">
    <citation type="submission" date="2023-06" db="EMBL/GenBank/DDBJ databases">
        <title>Novel species in genus Planococcus.</title>
        <authorList>
            <person name="Ning S."/>
        </authorList>
    </citation>
    <scope>NUCLEOTIDE SEQUENCE [LARGE SCALE GENOMIC DNA]</scope>
    <source>
        <strain evidence="3 4">N028</strain>
    </source>
</reference>
<dbReference type="EMBL" id="JAUJWV010000001">
    <property type="protein sequence ID" value="MDN7242327.1"/>
    <property type="molecule type" value="Genomic_DNA"/>
</dbReference>
<name>A0ABT8N362_9BACL</name>
<gene>
    <name evidence="3" type="ORF">QWY14_10980</name>
</gene>
<feature type="transmembrane region" description="Helical" evidence="1">
    <location>
        <begin position="242"/>
        <end position="262"/>
    </location>
</feature>
<feature type="transmembrane region" description="Helical" evidence="1">
    <location>
        <begin position="101"/>
        <end position="123"/>
    </location>
</feature>
<dbReference type="EC" id="3.4.-.-" evidence="3"/>
<keyword evidence="4" id="KW-1185">Reference proteome</keyword>
<dbReference type="Proteomes" id="UP001172055">
    <property type="component" value="Unassembled WGS sequence"/>
</dbReference>
<keyword evidence="1" id="KW-0472">Membrane</keyword>
<feature type="transmembrane region" description="Helical" evidence="1">
    <location>
        <begin position="215"/>
        <end position="235"/>
    </location>
</feature>
<proteinExistence type="predicted"/>
<feature type="domain" description="CAAX prenyl protease 2/Lysostaphin resistance protein A-like" evidence="2">
    <location>
        <begin position="140"/>
        <end position="250"/>
    </location>
</feature>
<protein>
    <submittedName>
        <fullName evidence="3">CPBP family intramembrane metalloprotease</fullName>
        <ecNumber evidence="3">3.4.-.-</ecNumber>
    </submittedName>
</protein>
<dbReference type="RefSeq" id="WP_301723839.1">
    <property type="nucleotide sequence ID" value="NZ_JAUJWV010000001.1"/>
</dbReference>
<keyword evidence="3" id="KW-0378">Hydrolase</keyword>
<feature type="transmembrane region" description="Helical" evidence="1">
    <location>
        <begin position="9"/>
        <end position="29"/>
    </location>
</feature>
<dbReference type="InterPro" id="IPR003675">
    <property type="entry name" value="Rce1/LyrA-like_dom"/>
</dbReference>
<keyword evidence="3" id="KW-0645">Protease</keyword>
<feature type="transmembrane region" description="Helical" evidence="1">
    <location>
        <begin position="49"/>
        <end position="70"/>
    </location>
</feature>